<dbReference type="GO" id="GO:0005789">
    <property type="term" value="C:endoplasmic reticulum membrane"/>
    <property type="evidence" value="ECO:0007669"/>
    <property type="project" value="UniProtKB-SubCell"/>
</dbReference>
<evidence type="ECO:0000256" key="6">
    <source>
        <dbReference type="ARBA" id="ARBA00022824"/>
    </source>
</evidence>
<evidence type="ECO:0000256" key="11">
    <source>
        <dbReference type="SAM" id="MobiDB-lite"/>
    </source>
</evidence>
<feature type="region of interest" description="Disordered" evidence="11">
    <location>
        <begin position="484"/>
        <end position="518"/>
    </location>
</feature>
<dbReference type="InterPro" id="IPR036812">
    <property type="entry name" value="NAD(P)_OxRdtase_dom_sf"/>
</dbReference>
<dbReference type="Pfam" id="PF22939">
    <property type="entry name" value="WHD_GPIID"/>
    <property type="match status" value="1"/>
</dbReference>
<sequence length="1755" mass="193031">MEKLVESGKARSIGLSNFNILKTKRILEVASIIPAVNQVELHPYFPQRELFNFSAKHGIRLMAHQPLGGRPVPVVRGHPDIPFPTDDQTINEIAVECGMTPAQVCLSWAIQRGIPVVPKSVQEGHMRENLQVRRLPDDVFDAVEAVSSSRGPIRFLDPGRHLGFDIFDEERDQPTSKRRLSGFLSRLGPESSSRKGSAVTTSASLIDTPDDHIGPLGLTTLYEPLPPLVPVANIVFIHGLAGGSRKTWSFSRDPSHFWPQKWLPADNDFRNVRILSFGYNSDWGARQQSVLDVRSIAESLVVALRNDPGMCWSPTRIILVGHSMGGFVAKCAYTIARRDLDAESFASRVHSIFFLATPHRGSNLAGSLDNFLTALGWGKKSYIADLKRNSPALAIINNEFRYVAPDLQLWSFYETLSTQRAGFNKLVVERDSAALGFPHEHIVAMNADHRHVLRDALHRAVSLIRELALAGNSLTTSVSAQGFPIPSRSHTTPSANSPMASRLDNEIGSSDTHPEPSVPLSEATSLLRSFLDVDESFEDDFATLQERKELGFKSWRDSKAPGILWLVGRPGAGKSILSSHVIEQLASPAACCSYFIFKHSESTWSTCFRSLAFQMAVRDTLVQDALLKLQRDGRAWDKTDETSLPSLARHFWVIDGVDELLMALPKELKLFATSRDWAEIDRGLKALGPSRASRHILTDVDTAEDMRHSPGKRETMCGKILGMSSGLFLWVLDMIPADLSDLWRKPVARSILSWVVLACRPLTVDELTCAVKLDIGETLQDAAKAIPNICAQLVFVDQNDRFLVNDGLNSGLRYLCSGVFNFLRAGTRQASIQDRPRSLSKHDSPIQPPNSSPSILEYACAFFSEHLDEAKPSDHHLMGALSAFFQGSVLFWIEHIALRRNLTPIIRAASKIREYLGKSMNQPLHHLDRWPTELIRVAAKFRPQLLTCPSSIHHLIPPLCPSESLIAQTFGNNLQSPLTSPGLTVKGLPSAAWESDDCLIRMDFPDATPTVVSHGINLFAIGLDGGKLSLYDAISIQVLRKMRHPGPEVIRCLQFGPSDMLLASCSSTHLFIWDTTTGTALHSFPTRSEPWAMTFLGADTVLAVFHFCELTTWRLETKQHQTISWKTLETCYGREDSSSSRSGPHSLCFASAAFLVTEEQVLLAITSGNGPVFILKAPDLQLVHKLEHGSMPDGEIYAMAFNPNLELPTLIASYSDRKLCVFNYLTGELQTTKHRMGVTSVACSPDGRLLVVVTLQGEIEVLKFGGQTSKDRSCALRTIYRTGPDRGSLVWAMPAVVASPDGQRLVQIGDRCGRVWAPTVLARKRRLDILTILVPSADGRMIVAGASDNPVKIVSATDPSDVCSIYLLGAPTRYSQGLVARPNIFDKRVGQTIWDVCSLGPHNFILCRARHHHLDVYAIDLKATTSDHGPDRCTKKATFVVDRLLDGAAAYLLFSPDGDRVLVRGERCWDRLCTVPRGIVYLPGGVVEEQTPPSYATGLFASLLHPDARGRSPKSAFQHPTNPNWFIIVTNVIARIYSWTDFTELTRPEGIRLARIANSSSIPRRQLDPASATGVAHPATNPNLDAIAPTVHTILRILWVCTVELQSAPTHQIVDDKLVITPPPATTSSNSTPDIPPIPSSSESRIQATAPTASEVAPTPQARRHFFIPSEWQGPLGQIRGTVLVPPQGPDGSGDESTLRDAAVAFADKDRVVVVRGGFRFEESVVASETDMLSGGVAGESVWKVVGGSMRQARW</sequence>
<keyword evidence="7" id="KW-0560">Oxidoreductase</keyword>
<dbReference type="InterPro" id="IPR012908">
    <property type="entry name" value="PGAP1-ab_dom-like"/>
</dbReference>
<dbReference type="GO" id="GO:0016788">
    <property type="term" value="F:hydrolase activity, acting on ester bonds"/>
    <property type="evidence" value="ECO:0007669"/>
    <property type="project" value="InterPro"/>
</dbReference>
<keyword evidence="6 10" id="KW-0256">Endoplasmic reticulum</keyword>
<feature type="domain" description="GPI inositol-deacylase winged helix" evidence="14">
    <location>
        <begin position="745"/>
        <end position="801"/>
    </location>
</feature>
<dbReference type="InterPro" id="IPR054471">
    <property type="entry name" value="GPIID_WHD"/>
</dbReference>
<feature type="region of interest" description="Disordered" evidence="11">
    <location>
        <begin position="1624"/>
        <end position="1659"/>
    </location>
</feature>
<dbReference type="Gene3D" id="3.20.20.100">
    <property type="entry name" value="NADP-dependent oxidoreductase domain"/>
    <property type="match status" value="1"/>
</dbReference>
<evidence type="ECO:0000256" key="10">
    <source>
        <dbReference type="RuleBase" id="RU365011"/>
    </source>
</evidence>
<keyword evidence="9 10" id="KW-0472">Membrane</keyword>
<dbReference type="InterPro" id="IPR029058">
    <property type="entry name" value="AB_hydrolase_fold"/>
</dbReference>
<proteinExistence type="inferred from homology"/>
<dbReference type="InterPro" id="IPR027417">
    <property type="entry name" value="P-loop_NTPase"/>
</dbReference>
<dbReference type="InterPro" id="IPR018170">
    <property type="entry name" value="Aldo/ket_reductase_CS"/>
</dbReference>
<name>A0AAN6MR60_9PEZI</name>
<evidence type="ECO:0000259" key="15">
    <source>
        <dbReference type="Pfam" id="PF24883"/>
    </source>
</evidence>
<reference evidence="16" key="1">
    <citation type="journal article" date="2023" name="Mol. Phylogenet. Evol.">
        <title>Genome-scale phylogeny and comparative genomics of the fungal order Sordariales.</title>
        <authorList>
            <person name="Hensen N."/>
            <person name="Bonometti L."/>
            <person name="Westerberg I."/>
            <person name="Brannstrom I.O."/>
            <person name="Guillou S."/>
            <person name="Cros-Aarteil S."/>
            <person name="Calhoun S."/>
            <person name="Haridas S."/>
            <person name="Kuo A."/>
            <person name="Mondo S."/>
            <person name="Pangilinan J."/>
            <person name="Riley R."/>
            <person name="LaButti K."/>
            <person name="Andreopoulos B."/>
            <person name="Lipzen A."/>
            <person name="Chen C."/>
            <person name="Yan M."/>
            <person name="Daum C."/>
            <person name="Ng V."/>
            <person name="Clum A."/>
            <person name="Steindorff A."/>
            <person name="Ohm R.A."/>
            <person name="Martin F."/>
            <person name="Silar P."/>
            <person name="Natvig D.O."/>
            <person name="Lalanne C."/>
            <person name="Gautier V."/>
            <person name="Ament-Velasquez S.L."/>
            <person name="Kruys A."/>
            <person name="Hutchinson M.I."/>
            <person name="Powell A.J."/>
            <person name="Barry K."/>
            <person name="Miller A.N."/>
            <person name="Grigoriev I.V."/>
            <person name="Debuchy R."/>
            <person name="Gladieux P."/>
            <person name="Hiltunen Thoren M."/>
            <person name="Johannesson H."/>
        </authorList>
    </citation>
    <scope>NUCLEOTIDE SEQUENCE</scope>
    <source>
        <strain evidence="16">CBS 103.79</strain>
    </source>
</reference>
<dbReference type="SUPFAM" id="SSF51430">
    <property type="entry name" value="NAD(P)-linked oxidoreductase"/>
    <property type="match status" value="1"/>
</dbReference>
<dbReference type="InterPro" id="IPR052374">
    <property type="entry name" value="SERAC1"/>
</dbReference>
<reference evidence="16" key="2">
    <citation type="submission" date="2023-05" db="EMBL/GenBank/DDBJ databases">
        <authorList>
            <consortium name="Lawrence Berkeley National Laboratory"/>
            <person name="Steindorff A."/>
            <person name="Hensen N."/>
            <person name="Bonometti L."/>
            <person name="Westerberg I."/>
            <person name="Brannstrom I.O."/>
            <person name="Guillou S."/>
            <person name="Cros-Aarteil S."/>
            <person name="Calhoun S."/>
            <person name="Haridas S."/>
            <person name="Kuo A."/>
            <person name="Mondo S."/>
            <person name="Pangilinan J."/>
            <person name="Riley R."/>
            <person name="Labutti K."/>
            <person name="Andreopoulos B."/>
            <person name="Lipzen A."/>
            <person name="Chen C."/>
            <person name="Yanf M."/>
            <person name="Daum C."/>
            <person name="Ng V."/>
            <person name="Clum A."/>
            <person name="Ohm R."/>
            <person name="Martin F."/>
            <person name="Silar P."/>
            <person name="Natvig D."/>
            <person name="Lalanne C."/>
            <person name="Gautier V."/>
            <person name="Ament-Velasquez S.L."/>
            <person name="Kruys A."/>
            <person name="Hutchinson M.I."/>
            <person name="Powell A.J."/>
            <person name="Barry K."/>
            <person name="Miller A.N."/>
            <person name="Grigoriev I.V."/>
            <person name="Debuchy R."/>
            <person name="Gladieux P."/>
            <person name="Thoren M.H."/>
            <person name="Johannesson H."/>
        </authorList>
    </citation>
    <scope>NUCLEOTIDE SEQUENCE</scope>
    <source>
        <strain evidence="16">CBS 103.79</strain>
    </source>
</reference>
<dbReference type="Pfam" id="PF00248">
    <property type="entry name" value="Aldo_ket_red"/>
    <property type="match status" value="1"/>
</dbReference>
<dbReference type="InterPro" id="IPR036322">
    <property type="entry name" value="WD40_repeat_dom_sf"/>
</dbReference>
<dbReference type="PANTHER" id="PTHR48182:SF2">
    <property type="entry name" value="PROTEIN SERAC1"/>
    <property type="match status" value="1"/>
</dbReference>
<feature type="compositionally biased region" description="Basic and acidic residues" evidence="11">
    <location>
        <begin position="834"/>
        <end position="844"/>
    </location>
</feature>
<feature type="region of interest" description="Disordered" evidence="11">
    <location>
        <begin position="177"/>
        <end position="201"/>
    </location>
</feature>
<evidence type="ECO:0000259" key="12">
    <source>
        <dbReference type="Pfam" id="PF00248"/>
    </source>
</evidence>
<evidence type="ECO:0000313" key="16">
    <source>
        <dbReference type="EMBL" id="KAK3904931.1"/>
    </source>
</evidence>
<accession>A0AAN6MR60</accession>
<evidence type="ECO:0000256" key="5">
    <source>
        <dbReference type="ARBA" id="ARBA00022737"/>
    </source>
</evidence>
<feature type="compositionally biased region" description="Polar residues" evidence="11">
    <location>
        <begin position="488"/>
        <end position="499"/>
    </location>
</feature>
<dbReference type="SUPFAM" id="SSF50978">
    <property type="entry name" value="WD40 repeat-like"/>
    <property type="match status" value="1"/>
</dbReference>
<dbReference type="PANTHER" id="PTHR48182">
    <property type="entry name" value="PROTEIN SERAC1"/>
    <property type="match status" value="1"/>
</dbReference>
<evidence type="ECO:0000259" key="14">
    <source>
        <dbReference type="Pfam" id="PF22939"/>
    </source>
</evidence>
<dbReference type="InterPro" id="IPR001680">
    <property type="entry name" value="WD40_rpt"/>
</dbReference>
<dbReference type="EMBL" id="MU855378">
    <property type="protein sequence ID" value="KAK3904931.1"/>
    <property type="molecule type" value="Genomic_DNA"/>
</dbReference>
<dbReference type="SUPFAM" id="SSF53474">
    <property type="entry name" value="alpha/beta-Hydrolases"/>
    <property type="match status" value="1"/>
</dbReference>
<evidence type="ECO:0000313" key="17">
    <source>
        <dbReference type="Proteomes" id="UP001303889"/>
    </source>
</evidence>
<dbReference type="EC" id="3.1.-.-" evidence="10"/>
<evidence type="ECO:0000256" key="2">
    <source>
        <dbReference type="ARBA" id="ARBA00004173"/>
    </source>
</evidence>
<comment type="similarity">
    <text evidence="10">Belongs to the GPI inositol-deacylase family.</text>
</comment>
<dbReference type="Gene3D" id="3.40.50.300">
    <property type="entry name" value="P-loop containing nucleotide triphosphate hydrolases"/>
    <property type="match status" value="1"/>
</dbReference>
<dbReference type="InterPro" id="IPR020471">
    <property type="entry name" value="AKR"/>
</dbReference>
<keyword evidence="17" id="KW-1185">Reference proteome</keyword>
<feature type="domain" description="Nephrocystin 3-like N-terminal" evidence="15">
    <location>
        <begin position="551"/>
        <end position="662"/>
    </location>
</feature>
<comment type="caution">
    <text evidence="16">The sequence shown here is derived from an EMBL/GenBank/DDBJ whole genome shotgun (WGS) entry which is preliminary data.</text>
</comment>
<dbReference type="GO" id="GO:0005739">
    <property type="term" value="C:mitochondrion"/>
    <property type="evidence" value="ECO:0007669"/>
    <property type="project" value="UniProtKB-SubCell"/>
</dbReference>
<dbReference type="GO" id="GO:0015031">
    <property type="term" value="P:protein transport"/>
    <property type="evidence" value="ECO:0007669"/>
    <property type="project" value="UniProtKB-KW"/>
</dbReference>
<dbReference type="Gene3D" id="3.40.50.1820">
    <property type="entry name" value="alpha/beta hydrolase"/>
    <property type="match status" value="1"/>
</dbReference>
<keyword evidence="8" id="KW-0496">Mitochondrion</keyword>
<dbReference type="Gene3D" id="2.130.10.10">
    <property type="entry name" value="YVTN repeat-like/Quinoprotein amine dehydrogenase"/>
    <property type="match status" value="2"/>
</dbReference>
<dbReference type="InterPro" id="IPR015943">
    <property type="entry name" value="WD40/YVTN_repeat-like_dom_sf"/>
</dbReference>
<comment type="subcellular location">
    <subcellularLocation>
        <location evidence="10">Endoplasmic reticulum membrane</location>
    </subcellularLocation>
    <subcellularLocation>
        <location evidence="3">Membrane</location>
    </subcellularLocation>
    <subcellularLocation>
        <location evidence="2">Mitochondrion</location>
    </subcellularLocation>
</comment>
<feature type="domain" description="GPI inositol-deacylase PGAP1-like alpha/beta" evidence="13">
    <location>
        <begin position="234"/>
        <end position="365"/>
    </location>
</feature>
<dbReference type="Proteomes" id="UP001303889">
    <property type="component" value="Unassembled WGS sequence"/>
</dbReference>
<evidence type="ECO:0000256" key="9">
    <source>
        <dbReference type="ARBA" id="ARBA00023136"/>
    </source>
</evidence>
<feature type="region of interest" description="Disordered" evidence="11">
    <location>
        <begin position="833"/>
        <end position="852"/>
    </location>
</feature>
<comment type="function">
    <text evidence="1 10">Involved in inositol deacylation of GPI-anchored proteins which plays important roles in the quality control and ER-associated degradation of GPI-anchored proteins.</text>
</comment>
<dbReference type="PROSITE" id="PS00062">
    <property type="entry name" value="ALDOKETO_REDUCTASE_2"/>
    <property type="match status" value="1"/>
</dbReference>
<evidence type="ECO:0000259" key="13">
    <source>
        <dbReference type="Pfam" id="PF07819"/>
    </source>
</evidence>
<dbReference type="CDD" id="cd19071">
    <property type="entry name" value="AKR_AKR1-5-like"/>
    <property type="match status" value="1"/>
</dbReference>
<dbReference type="InterPro" id="IPR056884">
    <property type="entry name" value="NPHP3-like_N"/>
</dbReference>
<dbReference type="SMART" id="SM00320">
    <property type="entry name" value="WD40"/>
    <property type="match status" value="3"/>
</dbReference>
<organism evidence="16 17">
    <name type="scientific">Staphylotrichum tortipilum</name>
    <dbReference type="NCBI Taxonomy" id="2831512"/>
    <lineage>
        <taxon>Eukaryota</taxon>
        <taxon>Fungi</taxon>
        <taxon>Dikarya</taxon>
        <taxon>Ascomycota</taxon>
        <taxon>Pezizomycotina</taxon>
        <taxon>Sordariomycetes</taxon>
        <taxon>Sordariomycetidae</taxon>
        <taxon>Sordariales</taxon>
        <taxon>Chaetomiaceae</taxon>
        <taxon>Staphylotrichum</taxon>
    </lineage>
</organism>
<protein>
    <recommendedName>
        <fullName evidence="4 10">GPI inositol-deacylase</fullName>
        <ecNumber evidence="10">3.1.-.-</ecNumber>
    </recommendedName>
</protein>
<feature type="compositionally biased region" description="Polar residues" evidence="11">
    <location>
        <begin position="190"/>
        <end position="201"/>
    </location>
</feature>
<dbReference type="GO" id="GO:0016491">
    <property type="term" value="F:oxidoreductase activity"/>
    <property type="evidence" value="ECO:0007669"/>
    <property type="project" value="UniProtKB-KW"/>
</dbReference>
<keyword evidence="10" id="KW-0378">Hydrolase</keyword>
<dbReference type="PRINTS" id="PR00069">
    <property type="entry name" value="ALDKETRDTASE"/>
</dbReference>
<keyword evidence="10" id="KW-0813">Transport</keyword>
<keyword evidence="10" id="KW-0653">Protein transport</keyword>
<feature type="domain" description="NADP-dependent oxidoreductase" evidence="12">
    <location>
        <begin position="1"/>
        <end position="146"/>
    </location>
</feature>
<evidence type="ECO:0000256" key="4">
    <source>
        <dbReference type="ARBA" id="ARBA00015856"/>
    </source>
</evidence>
<evidence type="ECO:0000256" key="7">
    <source>
        <dbReference type="ARBA" id="ARBA00023002"/>
    </source>
</evidence>
<dbReference type="Pfam" id="PF00400">
    <property type="entry name" value="WD40"/>
    <property type="match status" value="1"/>
</dbReference>
<gene>
    <name evidence="16" type="ORF">C8A05DRAFT_42078</name>
</gene>
<evidence type="ECO:0000256" key="8">
    <source>
        <dbReference type="ARBA" id="ARBA00023128"/>
    </source>
</evidence>
<dbReference type="Pfam" id="PF24883">
    <property type="entry name" value="NPHP3_N"/>
    <property type="match status" value="1"/>
</dbReference>
<keyword evidence="5" id="KW-0677">Repeat</keyword>
<evidence type="ECO:0000256" key="3">
    <source>
        <dbReference type="ARBA" id="ARBA00004370"/>
    </source>
</evidence>
<dbReference type="InterPro" id="IPR023210">
    <property type="entry name" value="NADP_OxRdtase_dom"/>
</dbReference>
<evidence type="ECO:0000256" key="1">
    <source>
        <dbReference type="ARBA" id="ARBA00003496"/>
    </source>
</evidence>
<dbReference type="Pfam" id="PF07819">
    <property type="entry name" value="PGAP1"/>
    <property type="match status" value="1"/>
</dbReference>